<feature type="transmembrane region" description="Helical" evidence="6">
    <location>
        <begin position="3094"/>
        <end position="3112"/>
    </location>
</feature>
<dbReference type="Pfam" id="PF08709">
    <property type="entry name" value="Ins145_P3_rec"/>
    <property type="match status" value="1"/>
</dbReference>
<feature type="region of interest" description="Disordered" evidence="5">
    <location>
        <begin position="2246"/>
        <end position="2265"/>
    </location>
</feature>
<feature type="region of interest" description="Disordered" evidence="5">
    <location>
        <begin position="2818"/>
        <end position="2843"/>
    </location>
</feature>
<dbReference type="InterPro" id="IPR013662">
    <property type="entry name" value="RIH_assoc-dom"/>
</dbReference>
<dbReference type="PANTHER" id="PTHR45816">
    <property type="entry name" value="MIR DOMAIN-CONTAINING PROTEIN"/>
    <property type="match status" value="1"/>
</dbReference>
<feature type="region of interest" description="Disordered" evidence="5">
    <location>
        <begin position="137"/>
        <end position="159"/>
    </location>
</feature>
<feature type="domain" description="Ion transport" evidence="7">
    <location>
        <begin position="3212"/>
        <end position="3354"/>
    </location>
</feature>
<organism evidence="10 11">
    <name type="scientific">Tetrahymena thermophila (strain SB210)</name>
    <dbReference type="NCBI Taxonomy" id="312017"/>
    <lineage>
        <taxon>Eukaryota</taxon>
        <taxon>Sar</taxon>
        <taxon>Alveolata</taxon>
        <taxon>Ciliophora</taxon>
        <taxon>Intramacronucleata</taxon>
        <taxon>Oligohymenophorea</taxon>
        <taxon>Hymenostomatida</taxon>
        <taxon>Tetrahymenina</taxon>
        <taxon>Tetrahymenidae</taxon>
        <taxon>Tetrahymena</taxon>
    </lineage>
</organism>
<dbReference type="Pfam" id="PF08454">
    <property type="entry name" value="RIH_assoc"/>
    <property type="match status" value="1"/>
</dbReference>
<dbReference type="GeneID" id="7827869"/>
<evidence type="ECO:0000313" key="11">
    <source>
        <dbReference type="Proteomes" id="UP000009168"/>
    </source>
</evidence>
<evidence type="ECO:0000256" key="4">
    <source>
        <dbReference type="ARBA" id="ARBA00023136"/>
    </source>
</evidence>
<feature type="transmembrane region" description="Helical" evidence="6">
    <location>
        <begin position="3325"/>
        <end position="3348"/>
    </location>
</feature>
<dbReference type="InterPro" id="IPR015925">
    <property type="entry name" value="Ryanodine_IP3_receptor"/>
</dbReference>
<dbReference type="eggNOG" id="KOG3533">
    <property type="taxonomic scope" value="Eukaryota"/>
</dbReference>
<evidence type="ECO:0000259" key="8">
    <source>
        <dbReference type="Pfam" id="PF08454"/>
    </source>
</evidence>
<dbReference type="PANTHER" id="PTHR45816:SF4">
    <property type="entry name" value="RYR_IP3R HOMOLOGY ASSOCIATED DOMAIN-CONTAINING PROTEIN"/>
    <property type="match status" value="1"/>
</dbReference>
<dbReference type="Pfam" id="PF00520">
    <property type="entry name" value="Ion_trans"/>
    <property type="match status" value="1"/>
</dbReference>
<dbReference type="InParanoid" id="I7MDJ7"/>
<dbReference type="GO" id="GO:0005216">
    <property type="term" value="F:monoatomic ion channel activity"/>
    <property type="evidence" value="ECO:0007669"/>
    <property type="project" value="InterPro"/>
</dbReference>
<dbReference type="InterPro" id="IPR014821">
    <property type="entry name" value="Ins145_P3_rcpt"/>
</dbReference>
<feature type="compositionally biased region" description="Basic and acidic residues" evidence="5">
    <location>
        <begin position="138"/>
        <end position="149"/>
    </location>
</feature>
<feature type="transmembrane region" description="Helical" evidence="6">
    <location>
        <begin position="3057"/>
        <end position="3074"/>
    </location>
</feature>
<evidence type="ECO:0000313" key="10">
    <source>
        <dbReference type="EMBL" id="EAR89259.2"/>
    </source>
</evidence>
<keyword evidence="2 6" id="KW-0812">Transmembrane</keyword>
<dbReference type="OrthoDB" id="313236at2759"/>
<comment type="subcellular location">
    <subcellularLocation>
        <location evidence="1">Membrane</location>
        <topology evidence="1">Multi-pass membrane protein</topology>
    </subcellularLocation>
</comment>
<dbReference type="Gene3D" id="1.10.287.70">
    <property type="match status" value="1"/>
</dbReference>
<protein>
    <submittedName>
        <fullName evidence="10">Cation channel family protein</fullName>
    </submittedName>
</protein>
<dbReference type="KEGG" id="tet:TTHERM_00370740"/>
<evidence type="ECO:0000256" key="2">
    <source>
        <dbReference type="ARBA" id="ARBA00022692"/>
    </source>
</evidence>
<evidence type="ECO:0000256" key="3">
    <source>
        <dbReference type="ARBA" id="ARBA00022989"/>
    </source>
</evidence>
<name>I7MDJ7_TETTS</name>
<keyword evidence="3 6" id="KW-1133">Transmembrane helix</keyword>
<accession>I7MDJ7</accession>
<dbReference type="RefSeq" id="XP_001009504.2">
    <property type="nucleotide sequence ID" value="XM_001009504.2"/>
</dbReference>
<sequence length="3449" mass="405954">MYQYFEAEEQAKQFQQILIQRVLKQVAFKKWAKIVKAIGGPTPQIKPQITFKDQNHDQQSQKNSDAVYQISDFGNDPEEDMIEEKSQGYRDKNKPILNLKFGDVCYLKFYTDSGKKGIISGDGIASNKVECLPQKFNQESKKQKSKSDNEDQESQKSFGQQKDYLDSVAKMMQQQEKQDTSIFRKSAQQQFRKCLFRVVNEKKYFYQEKFNKSKQINQEDILHLSPKVEEEKKENQQNYERLKGSNICYGQIIQLVHLYSDCTLTINPNILAQQNCCREMSLEEIDNQWSNFILVSQKNTKKFGEPVLYGDQILLQSVMDKSYWLNIDNVGDEELVSPLEVNASEFNIPLKLCNYLDFKTVEEREGSQFKGKILQAGEVIRLFNRSLNGYVGVRRSKNFVRILKKRAVSFVQDNTEIKMEQDYFDKKKSIETLEKNFALYIQQKEEQIEQKVTNQVIKGSSKKQGNELEDIEIDDISAEKQVNVDIQTLWEIQKEESFSSQIPTYKGFFYLKNLASSLYLAVSRNPIYSQNQKYVFSLTFDTNSNNLFKLASSKSSKRSAKDEYIQYNNSILIQGISDPKLKSKSQIPQEIFKTLVLQEKKDGERQNIVIECVDKLDKQSKEKYIYEILSVNKDLRQTTDRVSSLFPFLLDFYIFLQDWGHQILQDSKDVKYTYKQAFDSQKQLNNKVIDLCQSIDNLSQFLSVEGQLLMMRQDVIRESGLLTLLILILQQIDFKIFGKLYRDKSQQEKNQIISERSAQKIAQQKLKKCISIIYKILISCIKSNSKSCSFLISSKQYLSFFLLQLNKYSSDVKHLIREAIKWMEESDEKEKQNIKDWCDKINNISSSKLGIQIFIMEVLSLSMVNPMEEAIEENQKFCKKLLFKPTKESQSLNNTQVQLNKVKIAQSSNQYFNVKLEQKKLISFLLIDDNGNQVPCVIFNMIGKNATKIDFEKDNQKLKWIPQHKNVTAQNQSNAFPFPFFQQSDYEDGIQSKAQRLKKYDQYVIAVLHFYAQMCKGRNIKVIRILKSPEIGLTDEFIITCLKLFNPFENIQKDDRIRKLKNLEYFRCFLALYQETILDADPLLRISESKVNSMIRQDIQNFQISDKSYKLFHDFVLTEDRHQYINARLKVKTQTRILDKENEDEQEYQEIRKFADEIVQTEERENKITYQIMNFMFKGYTSKELSNCLSVFKEHEPDVQLKTLLQMLKIVHSRIDLGYNDLYTNSHIIKNIQQIFYAFICFKSQFKYEKKTWVFDLLLANFKECKDQFLITRVVLEASKIIQVLDSLQRNLIIVSQIQQNMGKKLTIKFQPTNKQLKGAGLELGREGEKEIEMVNLLNQENNQQVIVLTTENIEEDLQMQREESEYFHKLEKENLKQEERDKKQDKIRNKESYEEKFKKIQVGELEFDLFRQSNMTKIKRNKHNLENLQDLSIGTLLFETLKCSLDNPTLQQALSQQLTNYIQQNKILIELFDQIEIIDDKYELQLLRDICGDTSDQISAKDMLVYANKLTNLLQNMAKNKIDVADQTQQFLPALNSAINTMVNQSMQSMSNLNQSSQKHQTYMQLFQDGLDNILSLFRLDNYEECKRTMKLAKSKEDYFTQLQNLLRNTNFHKSMLHLLQYASIFLQKEKIDVKDDENGTYKTLYSNIIDFLYQFVKNNPQNRLEVLPYFNKILELTLFQYDALRTHDYSSEKIKNRPLKISKLCIELLQDKKQEIDQIKHYIMIIFEQIEKYNPDTSNSKSDKAEDQILSIMKKQSICQYLKILIQLTTADYNVCIKANQQKIMDNILNSQSLKSLSKPFTTQEIEKLSHQRKKNSKKFTQTYYQFKMHELCLTVLAKCCKNNKLLIQEIHRMVSSDSLKNNFILPATPFMLKRAYLKLLFETYIQRDDSGKSTDSDVMLSDEIAEVIEQIYKIVDDKNNYTYLEGLVKIDPKNQSDCWELRTHILQEKINQNRAEFSQVIQQAKRLLRDNKINKSAAVNGEYDGILKDPTEYWKFLLNEGVIHFLTDTFDERIQELGQSQKSSSLKEQYSKIKKMFANIIGLINQLETSYRTKKEFITNLQEQKIFMLRVNDIIPKYKSQKGGETFKIGATSTGKVLVQTYNTRKEDLEGGGFQDVEDDNKNDVEFYKFMRLFLIRNRLTIQNFCENLVNLKKNLKAESTKPLLKEAISMIINRDKQYVTDSQIIEFLKGECLIKKVMKKRPYTSSANEEDEELDTDFDDQNISIIVKQLIKVLGKKKGSQDISQLEKDDEEDHNKDDMIPPDKLVTDLDISGLKDNLKMKLLKLAQNNLQMMGEALNSVDMEETPFTNFDAQDRVMEEVFITQILLEMIKKPDIDLFCLYEFGAQSDMDAIYVKNLTENIQNFIEATKKIFQKKTIYLIKFLRVILEIKQINQDTIEDKTHKDKNVQDRAFKAVKEYKILQTIVGKTKIHEPVIDIIIRSNYQNETIESLVLLMQMLNYGNSDNQTIVLNYLKQEKEICLDFFSYLRDFFQNKSTDDLIQIKESRRKVPKETVYFEVHSYLILRVLQLFCENVNIRFQNFLRQQNENMGIYSANTNVVLETSNFLSFLLEDPFTSIECKSKMIRQCLETLVDFSTGAGENQTIICQNKRLFSFLQDKILDMKVDFSKPNFYEDEKVVAKQENKINMLISSIKFLTTMVQGNRSPENLVHILNHIECDKLLYLMYRIYKERLKPIQKNLILEIQCPSKANRKHEKCNDSICYKGYVTDFDNYLYEVGFQIFTIFCYLMEVFPEEHALDPFTKLLDSKYDFNIFDFMTEDWRRDNIVSRFQTNLRKQKAKKLRLFERKKEKLPAIVPPQGNQLDQQQGNSLQNKKSSSVEPLIENGSRQQIGSFQALDSNQKDPSSLKQEKVKSIIVRIFTKQDKDRVEKLDETFKFDVNFNRIINQDNQNKRAVQDIRKQMYREQTLGDDEDYIGKEKPKSLLKILLECIYDVEMMEHVPRYFFFFKNQVGITEININDNIQLIYFQKPFCSNFLTPYIKNHLIYESNRESDEDRLLFLLENFSFYYKQMIYKQYWYQFKIHLIMENWRTIKDIQFIFLLLIVFLQLFFLEGSIGDETGGNTKLDDLTQVFAIIQLILTIFVLLFCGIERWKISINRFTNADSWRKIQYLKENAGLTRETLITKFQKTLFYLQDDLNPSNYKRKSFVYRLFIYTFLICSDFENFYHACYLAITIAGFFLKGPLIYGILLLDIIKRSHQLQQIIKSITQNLYNIFIFTYLGVIVMYIFGIGGFVYFRADFSQDNKAYNNTFISTVASVINVGLRNGGGISESMNNVVQDSNGDDKLEVVSENYFWGRYFYDLFFFILINMLFIQIIFGIILDTFGELRAAQDKIREEVDQKCFVCSMSRGYIDSRSEEGWYSHIYLHHNAYHLVFYLIYITKKDETECNYIEKYVKKCIEQKQIGFIPDRQSTEVPEQEPVKEEGE</sequence>
<feature type="transmembrane region" description="Helical" evidence="6">
    <location>
        <begin position="3195"/>
        <end position="3214"/>
    </location>
</feature>
<dbReference type="EMBL" id="GG662821">
    <property type="protein sequence ID" value="EAR89259.2"/>
    <property type="molecule type" value="Genomic_DNA"/>
</dbReference>
<feature type="domain" description="Inositol 1,4,5-trisphosphate/ryanodine receptor" evidence="9">
    <location>
        <begin position="188"/>
        <end position="328"/>
    </location>
</feature>
<dbReference type="GO" id="GO:0016020">
    <property type="term" value="C:membrane"/>
    <property type="evidence" value="ECO:0007669"/>
    <property type="project" value="UniProtKB-SubCell"/>
</dbReference>
<gene>
    <name evidence="10" type="ORF">TTHERM_00370740</name>
</gene>
<dbReference type="InterPro" id="IPR005821">
    <property type="entry name" value="Ion_trans_dom"/>
</dbReference>
<feature type="compositionally biased region" description="Polar residues" evidence="5">
    <location>
        <begin position="2822"/>
        <end position="2842"/>
    </location>
</feature>
<dbReference type="Gene3D" id="2.80.10.50">
    <property type="match status" value="2"/>
</dbReference>
<feature type="transmembrane region" description="Helical" evidence="6">
    <location>
        <begin position="3234"/>
        <end position="3259"/>
    </location>
</feature>
<evidence type="ECO:0000259" key="9">
    <source>
        <dbReference type="Pfam" id="PF08709"/>
    </source>
</evidence>
<dbReference type="Proteomes" id="UP000009168">
    <property type="component" value="Unassembled WGS sequence"/>
</dbReference>
<evidence type="ECO:0000259" key="7">
    <source>
        <dbReference type="Pfam" id="PF00520"/>
    </source>
</evidence>
<evidence type="ECO:0000256" key="5">
    <source>
        <dbReference type="SAM" id="MobiDB-lite"/>
    </source>
</evidence>
<dbReference type="GO" id="GO:0006816">
    <property type="term" value="P:calcium ion transport"/>
    <property type="evidence" value="ECO:0007669"/>
    <property type="project" value="InterPro"/>
</dbReference>
<feature type="domain" description="RyR/IP3R Homology associated" evidence="8">
    <location>
        <begin position="2527"/>
        <end position="2616"/>
    </location>
</feature>
<evidence type="ECO:0000256" key="6">
    <source>
        <dbReference type="SAM" id="Phobius"/>
    </source>
</evidence>
<keyword evidence="4 6" id="KW-0472">Membrane</keyword>
<evidence type="ECO:0000256" key="1">
    <source>
        <dbReference type="ARBA" id="ARBA00004141"/>
    </source>
</evidence>
<keyword evidence="11" id="KW-1185">Reference proteome</keyword>
<feature type="transmembrane region" description="Helical" evidence="6">
    <location>
        <begin position="3170"/>
        <end position="3189"/>
    </location>
</feature>
<proteinExistence type="predicted"/>
<reference evidence="11" key="1">
    <citation type="journal article" date="2006" name="PLoS Biol.">
        <title>Macronuclear genome sequence of the ciliate Tetrahymena thermophila, a model eukaryote.</title>
        <authorList>
            <person name="Eisen J.A."/>
            <person name="Coyne R.S."/>
            <person name="Wu M."/>
            <person name="Wu D."/>
            <person name="Thiagarajan M."/>
            <person name="Wortman J.R."/>
            <person name="Badger J.H."/>
            <person name="Ren Q."/>
            <person name="Amedeo P."/>
            <person name="Jones K.M."/>
            <person name="Tallon L.J."/>
            <person name="Delcher A.L."/>
            <person name="Salzberg S.L."/>
            <person name="Silva J.C."/>
            <person name="Haas B.J."/>
            <person name="Majoros W.H."/>
            <person name="Farzad M."/>
            <person name="Carlton J.M."/>
            <person name="Smith R.K. Jr."/>
            <person name="Garg J."/>
            <person name="Pearlman R.E."/>
            <person name="Karrer K.M."/>
            <person name="Sun L."/>
            <person name="Manning G."/>
            <person name="Elde N.C."/>
            <person name="Turkewitz A.P."/>
            <person name="Asai D.J."/>
            <person name="Wilkes D.E."/>
            <person name="Wang Y."/>
            <person name="Cai H."/>
            <person name="Collins K."/>
            <person name="Stewart B.A."/>
            <person name="Lee S.R."/>
            <person name="Wilamowska K."/>
            <person name="Weinberg Z."/>
            <person name="Ruzzo W.L."/>
            <person name="Wloga D."/>
            <person name="Gaertig J."/>
            <person name="Frankel J."/>
            <person name="Tsao C.-C."/>
            <person name="Gorovsky M.A."/>
            <person name="Keeling P.J."/>
            <person name="Waller R.F."/>
            <person name="Patron N.J."/>
            <person name="Cherry J.M."/>
            <person name="Stover N.A."/>
            <person name="Krieger C.J."/>
            <person name="del Toro C."/>
            <person name="Ryder H.F."/>
            <person name="Williamson S.C."/>
            <person name="Barbeau R.A."/>
            <person name="Hamilton E.P."/>
            <person name="Orias E."/>
        </authorList>
    </citation>
    <scope>NUCLEOTIDE SEQUENCE [LARGE SCALE GENOMIC DNA]</scope>
    <source>
        <strain evidence="11">SB210</strain>
    </source>
</reference>